<organism evidence="1 2">
    <name type="scientific">Aristaeella hokkaidonensis</name>
    <dbReference type="NCBI Taxonomy" id="3046382"/>
    <lineage>
        <taxon>Bacteria</taxon>
        <taxon>Bacillati</taxon>
        <taxon>Bacillota</taxon>
        <taxon>Clostridia</taxon>
        <taxon>Eubacteriales</taxon>
        <taxon>Aristaeellaceae</taxon>
        <taxon>Aristaeella</taxon>
    </lineage>
</organism>
<dbReference type="Proteomes" id="UP000682782">
    <property type="component" value="Chromosome"/>
</dbReference>
<evidence type="ECO:0000313" key="2">
    <source>
        <dbReference type="Proteomes" id="UP000682782"/>
    </source>
</evidence>
<accession>A0AC61MWX6</accession>
<dbReference type="EMBL" id="CP068393">
    <property type="protein sequence ID" value="QUC67345.1"/>
    <property type="molecule type" value="Genomic_DNA"/>
</dbReference>
<name>A0AC61MWX6_9FIRM</name>
<evidence type="ECO:0000313" key="1">
    <source>
        <dbReference type="EMBL" id="QUC67345.1"/>
    </source>
</evidence>
<proteinExistence type="predicted"/>
<sequence>MMKKLMSLIVALVLLFSMSAAMADPSAIDGLAKRQIKINEAGLNPSADEMISQMISPTTGRQLDSIEYPDGFVGTAVTGVYQPIMVQISNAGGGVTSDSKGRPTTAPINAQYADVVYEACQANSSNGGTLTRFSMVFSDTVPDYVGFVRSTRATHPRLRQEWDCAYVTSGYSAADVPKEWKNLGVMNPESATADNPGLVYVQNFPKVWAKYMFHCTNIFDANDHVYQLANIVQNIIPKDHVPANHTFKFTDETPEGGDSGEIVYVTFGGGTKTDSRLEYDENTKEYIRYVPISGQEDFAYRSQTLINPKLSAKNVNGSKLTMVDPDDRTYGDLITFTNVIVQGIKMNWLGSERPDPELTGTGNADYFMGGKHYTGVWQRKDYNSRTVFYGEDGNEIELLRGKTLIILMDYNNKGRSVQYE</sequence>
<gene>
    <name evidence="1" type="ORF">JYE49_01150</name>
</gene>
<keyword evidence="2" id="KW-1185">Reference proteome</keyword>
<protein>
    <submittedName>
        <fullName evidence="1">DUF3048 C-terminal domain-containing protein</fullName>
    </submittedName>
</protein>
<reference evidence="1" key="1">
    <citation type="submission" date="2021-01" db="EMBL/GenBank/DDBJ databases">
        <title>Complete genome sequence of Clostridiales bacterium R-7.</title>
        <authorList>
            <person name="Mahoney-Kurpe S.C."/>
            <person name="Palevich N."/>
            <person name="Koike S."/>
            <person name="Moon C.D."/>
            <person name="Attwood G.T."/>
        </authorList>
    </citation>
    <scope>NUCLEOTIDE SEQUENCE</scope>
    <source>
        <strain evidence="1">R-7</strain>
    </source>
</reference>